<evidence type="ECO:0000256" key="1">
    <source>
        <dbReference type="SAM" id="MobiDB-lite"/>
    </source>
</evidence>
<dbReference type="AlphaFoldDB" id="A0A0K2UD94"/>
<protein>
    <submittedName>
        <fullName evidence="2">Uncharacterized protein</fullName>
    </submittedName>
</protein>
<sequence>MRSRWRSPSSTSQTPRSHLQTRITKTSVTTRTKTRIQIKTMKENKSFTRQLQWLSIYENLLSLAFSTGKRQLSYHLLFRSFIILRSWIQCRTSPHCKKKPQGVNIPIASSVVVLF</sequence>
<feature type="region of interest" description="Disordered" evidence="1">
    <location>
        <begin position="1"/>
        <end position="26"/>
    </location>
</feature>
<proteinExistence type="predicted"/>
<reference evidence="2" key="1">
    <citation type="submission" date="2014-05" db="EMBL/GenBank/DDBJ databases">
        <authorList>
            <person name="Chronopoulou M."/>
        </authorList>
    </citation>
    <scope>NUCLEOTIDE SEQUENCE</scope>
    <source>
        <tissue evidence="2">Whole organism</tissue>
    </source>
</reference>
<accession>A0A0K2UD94</accession>
<evidence type="ECO:0000313" key="2">
    <source>
        <dbReference type="EMBL" id="CDW35686.1"/>
    </source>
</evidence>
<organism evidence="2">
    <name type="scientific">Lepeophtheirus salmonis</name>
    <name type="common">Salmon louse</name>
    <name type="synonym">Caligus salmonis</name>
    <dbReference type="NCBI Taxonomy" id="72036"/>
    <lineage>
        <taxon>Eukaryota</taxon>
        <taxon>Metazoa</taxon>
        <taxon>Ecdysozoa</taxon>
        <taxon>Arthropoda</taxon>
        <taxon>Crustacea</taxon>
        <taxon>Multicrustacea</taxon>
        <taxon>Hexanauplia</taxon>
        <taxon>Copepoda</taxon>
        <taxon>Siphonostomatoida</taxon>
        <taxon>Caligidae</taxon>
        <taxon>Lepeophtheirus</taxon>
    </lineage>
</organism>
<dbReference type="EMBL" id="HACA01018325">
    <property type="protein sequence ID" value="CDW35686.1"/>
    <property type="molecule type" value="Transcribed_RNA"/>
</dbReference>
<name>A0A0K2UD94_LEPSM</name>